<dbReference type="InterPro" id="IPR013955">
    <property type="entry name" value="Rep_factor-A_C"/>
</dbReference>
<keyword evidence="5" id="KW-0238">DNA-binding</keyword>
<dbReference type="Proteomes" id="UP000504610">
    <property type="component" value="Chromosome 6"/>
</dbReference>
<keyword evidence="2" id="KW-0479">Metal-binding</keyword>
<dbReference type="InterPro" id="IPR003871">
    <property type="entry name" value="RFA1B/D_OB_1st"/>
</dbReference>
<dbReference type="CDD" id="cd04476">
    <property type="entry name" value="RPA1_DBD_C"/>
    <property type="match status" value="1"/>
</dbReference>
<dbReference type="PANTHER" id="PTHR45786">
    <property type="entry name" value="DNA BINDING PROTEIN-LIKE"/>
    <property type="match status" value="1"/>
</dbReference>
<dbReference type="CDD" id="cd04480">
    <property type="entry name" value="RPA1_DBD_A_like"/>
    <property type="match status" value="1"/>
</dbReference>
<evidence type="ECO:0000256" key="4">
    <source>
        <dbReference type="ARBA" id="ARBA00022833"/>
    </source>
</evidence>
<keyword evidence="4" id="KW-0862">Zinc</keyword>
<reference evidence="9" key="2">
    <citation type="submission" date="2025-08" db="UniProtKB">
        <authorList>
            <consortium name="RefSeq"/>
        </authorList>
    </citation>
    <scope>IDENTIFICATION</scope>
    <source>
        <tissue evidence="9">Leaf</tissue>
    </source>
</reference>
<dbReference type="Gene3D" id="2.40.50.140">
    <property type="entry name" value="Nucleic acid-binding proteins"/>
    <property type="match status" value="3"/>
</dbReference>
<evidence type="ECO:0000256" key="2">
    <source>
        <dbReference type="ARBA" id="ARBA00022723"/>
    </source>
</evidence>
<dbReference type="GO" id="GO:0003677">
    <property type="term" value="F:DNA binding"/>
    <property type="evidence" value="ECO:0007669"/>
    <property type="project" value="UniProtKB-KW"/>
</dbReference>
<evidence type="ECO:0000256" key="5">
    <source>
        <dbReference type="ARBA" id="ARBA00023125"/>
    </source>
</evidence>
<dbReference type="OrthoDB" id="1301747at2759"/>
<dbReference type="KEGG" id="rsz:130495767"/>
<comment type="similarity">
    <text evidence="1">Belongs to the replication factor A protein 1 family.</text>
</comment>
<dbReference type="AlphaFoldDB" id="A0A9W3BVE9"/>
<organism evidence="8 9">
    <name type="scientific">Raphanus sativus</name>
    <name type="common">Radish</name>
    <name type="synonym">Raphanus raphanistrum var. sativus</name>
    <dbReference type="NCBI Taxonomy" id="3726"/>
    <lineage>
        <taxon>Eukaryota</taxon>
        <taxon>Viridiplantae</taxon>
        <taxon>Streptophyta</taxon>
        <taxon>Embryophyta</taxon>
        <taxon>Tracheophyta</taxon>
        <taxon>Spermatophyta</taxon>
        <taxon>Magnoliopsida</taxon>
        <taxon>eudicotyledons</taxon>
        <taxon>Gunneridae</taxon>
        <taxon>Pentapetalae</taxon>
        <taxon>rosids</taxon>
        <taxon>malvids</taxon>
        <taxon>Brassicales</taxon>
        <taxon>Brassicaceae</taxon>
        <taxon>Brassiceae</taxon>
        <taxon>Raphanus</taxon>
    </lineage>
</organism>
<dbReference type="RefSeq" id="XP_056843251.1">
    <property type="nucleotide sequence ID" value="XM_056987271.1"/>
</dbReference>
<dbReference type="InterPro" id="IPR047192">
    <property type="entry name" value="Euk_RPA1_DBD_C"/>
</dbReference>
<feature type="domain" description="Replication factor A C-terminal" evidence="7">
    <location>
        <begin position="289"/>
        <end position="422"/>
    </location>
</feature>
<evidence type="ECO:0000256" key="3">
    <source>
        <dbReference type="ARBA" id="ARBA00022771"/>
    </source>
</evidence>
<feature type="domain" description="Replication protein A 70 kDa DNA-binding subunit B/D first OB fold" evidence="6">
    <location>
        <begin position="5"/>
        <end position="106"/>
    </location>
</feature>
<dbReference type="GeneID" id="130495767"/>
<dbReference type="GO" id="GO:0008270">
    <property type="term" value="F:zinc ion binding"/>
    <property type="evidence" value="ECO:0007669"/>
    <property type="project" value="UniProtKB-KW"/>
</dbReference>
<accession>A0A9W3BVE9</accession>
<name>A0A9W3BVE9_RAPSA</name>
<sequence length="629" mass="71476">MAGLDFVAALKPFISMWKIRVKVIRLWRQYSAAVGETIEMVLVDSKGDMIHGTVKKELVSQFESALRENVSKLIVNFTVTYACGSYRTTNHPYRIVFLPTTRLRPCDVLPTNLNGFKPVSYGAIMDGTQNANYLVDVIGQIVEVSHLEVLSVNGKDTQKLSLELRNQDDDRLPLVLWGKFATDVDNAIQLRRENQKVLVLRFGKIKVWKDERSVSNAYNVSDVAVNPNMDEVVEFLTLLPKDDMALAIVSPKTLAYVKGVSDKDDFFIHTPRLTIAEVLAARQVQKSIVMCTIAGIDSDMGWFYLSCKVCSKKVLTVPNDSIDEGLDEDLFKHNYFCVKCNQHNPKILPRYKIHAVVLDNTSNTKFLLFDNLALQLLQQPCIELTGPSAEEMEEPYLLPPPINNLVGKTFLFKIGIERENYLYKHETYKGSDSSTAIENSLVSDAPEIDNSVNTGKGPRIFKLHGENYHLIGSVKPRPDEPAKFSQLYIHDTENEVQNRISALSGNSGRSKIREDLVEGIMEMLRNSNVHVKSFRNAMDRFNDEEECEGLSLKLIHTRVQDGRVYNLPTASEVAALVVGDFEENMDKRDIILEKSNGKLKRISELYIHVIFLCNIRCFFLWRRWIPARY</sequence>
<gene>
    <name evidence="9" type="primary">LOC130495767</name>
</gene>
<evidence type="ECO:0000256" key="1">
    <source>
        <dbReference type="ARBA" id="ARBA00005690"/>
    </source>
</evidence>
<dbReference type="Pfam" id="PF02721">
    <property type="entry name" value="DUF223"/>
    <property type="match status" value="1"/>
</dbReference>
<evidence type="ECO:0000259" key="7">
    <source>
        <dbReference type="Pfam" id="PF08646"/>
    </source>
</evidence>
<protein>
    <submittedName>
        <fullName evidence="9">Replication protein A 70 kDa DNA-binding subunit A-like</fullName>
    </submittedName>
</protein>
<dbReference type="Pfam" id="PF08646">
    <property type="entry name" value="Rep_fac-A_C"/>
    <property type="match status" value="1"/>
</dbReference>
<keyword evidence="3" id="KW-0863">Zinc-finger</keyword>
<evidence type="ECO:0000259" key="6">
    <source>
        <dbReference type="Pfam" id="PF02721"/>
    </source>
</evidence>
<dbReference type="InterPro" id="IPR012340">
    <property type="entry name" value="NA-bd_OB-fold"/>
</dbReference>
<keyword evidence="8" id="KW-1185">Reference proteome</keyword>
<dbReference type="CDD" id="cd04481">
    <property type="entry name" value="RPA1_DBD_B_like"/>
    <property type="match status" value="1"/>
</dbReference>
<dbReference type="PANTHER" id="PTHR45786:SF66">
    <property type="entry name" value="HOOK MOTIF PROTEIN, PUTATIVE-RELATED"/>
    <property type="match status" value="1"/>
</dbReference>
<evidence type="ECO:0000313" key="9">
    <source>
        <dbReference type="RefSeq" id="XP_056843251.1"/>
    </source>
</evidence>
<proteinExistence type="inferred from homology"/>
<evidence type="ECO:0000313" key="8">
    <source>
        <dbReference type="Proteomes" id="UP000504610"/>
    </source>
</evidence>
<dbReference type="SUPFAM" id="SSF50249">
    <property type="entry name" value="Nucleic acid-binding proteins"/>
    <property type="match status" value="3"/>
</dbReference>
<reference evidence="8" key="1">
    <citation type="journal article" date="2019" name="Database">
        <title>The radish genome database (RadishGD): an integrated information resource for radish genomics.</title>
        <authorList>
            <person name="Yu H.J."/>
            <person name="Baek S."/>
            <person name="Lee Y.J."/>
            <person name="Cho A."/>
            <person name="Mun J.H."/>
        </authorList>
    </citation>
    <scope>NUCLEOTIDE SEQUENCE [LARGE SCALE GENOMIC DNA]</scope>
    <source>
        <strain evidence="8">cv. WK10039</strain>
    </source>
</reference>